<dbReference type="Proteomes" id="UP000612746">
    <property type="component" value="Unassembled WGS sequence"/>
</dbReference>
<evidence type="ECO:0000256" key="6">
    <source>
        <dbReference type="ARBA" id="ARBA00022801"/>
    </source>
</evidence>
<dbReference type="PROSITE" id="PS01174">
    <property type="entry name" value="LIPASE_GDXG_SER"/>
    <property type="match status" value="1"/>
</dbReference>
<evidence type="ECO:0000256" key="7">
    <source>
        <dbReference type="ARBA" id="ARBA00022833"/>
    </source>
</evidence>
<dbReference type="InterPro" id="IPR014311">
    <property type="entry name" value="Guanine_deaminase"/>
</dbReference>
<evidence type="ECO:0000256" key="8">
    <source>
        <dbReference type="ARBA" id="ARBA00051148"/>
    </source>
</evidence>
<evidence type="ECO:0000256" key="4">
    <source>
        <dbReference type="ARBA" id="ARBA00012781"/>
    </source>
</evidence>
<dbReference type="InterPro" id="IPR049492">
    <property type="entry name" value="BD-FAE-like_dom"/>
</dbReference>
<comment type="caution">
    <text evidence="16">The sequence shown here is derived from an EMBL/GenBank/DDBJ whole genome shotgun (WGS) entry which is preliminary data.</text>
</comment>
<name>A0A8H7UHZ1_9FUNG</name>
<dbReference type="AlphaFoldDB" id="A0A8H7UHZ1"/>
<dbReference type="InterPro" id="IPR033140">
    <property type="entry name" value="Lipase_GDXG_put_SER_AS"/>
</dbReference>
<dbReference type="OrthoDB" id="194468at2759"/>
<dbReference type="Pfam" id="PF01979">
    <property type="entry name" value="Amidohydro_1"/>
    <property type="match status" value="1"/>
</dbReference>
<dbReference type="InterPro" id="IPR029058">
    <property type="entry name" value="AB_hydrolase_fold"/>
</dbReference>
<feature type="transmembrane region" description="Helical" evidence="13">
    <location>
        <begin position="482"/>
        <end position="506"/>
    </location>
</feature>
<dbReference type="Pfam" id="PF20434">
    <property type="entry name" value="BD-FAE"/>
    <property type="match status" value="1"/>
</dbReference>
<dbReference type="SUPFAM" id="SSF53474">
    <property type="entry name" value="alpha/beta-Hydrolases"/>
    <property type="match status" value="1"/>
</dbReference>
<dbReference type="Gene3D" id="3.40.50.1820">
    <property type="entry name" value="alpha/beta hydrolase"/>
    <property type="match status" value="1"/>
</dbReference>
<comment type="cofactor">
    <cofactor evidence="1">
        <name>Zn(2+)</name>
        <dbReference type="ChEBI" id="CHEBI:29105"/>
    </cofactor>
</comment>
<feature type="domain" description="Amidohydrolase-related" evidence="14">
    <location>
        <begin position="76"/>
        <end position="459"/>
    </location>
</feature>
<feature type="transmembrane region" description="Helical" evidence="13">
    <location>
        <begin position="562"/>
        <end position="579"/>
    </location>
</feature>
<evidence type="ECO:0000256" key="3">
    <source>
        <dbReference type="ARBA" id="ARBA00006745"/>
    </source>
</evidence>
<evidence type="ECO:0000256" key="12">
    <source>
        <dbReference type="PROSITE-ProRule" id="PRU10038"/>
    </source>
</evidence>
<keyword evidence="7" id="KW-0862">Zinc</keyword>
<feature type="active site" evidence="12">
    <location>
        <position position="751"/>
    </location>
</feature>
<dbReference type="InterPro" id="IPR032466">
    <property type="entry name" value="Metal_Hydrolase"/>
</dbReference>
<evidence type="ECO:0000256" key="13">
    <source>
        <dbReference type="SAM" id="Phobius"/>
    </source>
</evidence>
<keyword evidence="5" id="KW-0479">Metal-binding</keyword>
<evidence type="ECO:0000313" key="16">
    <source>
        <dbReference type="EMBL" id="KAG2186561.1"/>
    </source>
</evidence>
<dbReference type="InterPro" id="IPR011059">
    <property type="entry name" value="Metal-dep_hydrolase_composite"/>
</dbReference>
<evidence type="ECO:0000256" key="9">
    <source>
        <dbReference type="ARBA" id="ARBA00056079"/>
    </source>
</evidence>
<keyword evidence="13" id="KW-0812">Transmembrane</keyword>
<evidence type="ECO:0000256" key="10">
    <source>
        <dbReference type="ARBA" id="ARBA00069860"/>
    </source>
</evidence>
<comment type="catalytic activity">
    <reaction evidence="8">
        <text>guanine + H2O + H(+) = xanthine + NH4(+)</text>
        <dbReference type="Rhea" id="RHEA:14665"/>
        <dbReference type="ChEBI" id="CHEBI:15377"/>
        <dbReference type="ChEBI" id="CHEBI:15378"/>
        <dbReference type="ChEBI" id="CHEBI:16235"/>
        <dbReference type="ChEBI" id="CHEBI:17712"/>
        <dbReference type="ChEBI" id="CHEBI:28938"/>
        <dbReference type="EC" id="3.5.4.3"/>
    </reaction>
</comment>
<dbReference type="GO" id="GO:0005829">
    <property type="term" value="C:cytosol"/>
    <property type="evidence" value="ECO:0007669"/>
    <property type="project" value="TreeGrafter"/>
</dbReference>
<dbReference type="UniPathway" id="UPA00603">
    <property type="reaction ID" value="UER00660"/>
</dbReference>
<dbReference type="NCBIfam" id="TIGR02967">
    <property type="entry name" value="guan_deamin"/>
    <property type="match status" value="1"/>
</dbReference>
<gene>
    <name evidence="16" type="ORF">INT44_002785</name>
</gene>
<keyword evidence="13" id="KW-0472">Membrane</keyword>
<dbReference type="PROSITE" id="PS00122">
    <property type="entry name" value="CARBOXYLESTERASE_B_1"/>
    <property type="match status" value="1"/>
</dbReference>
<dbReference type="Gene3D" id="3.20.20.140">
    <property type="entry name" value="Metal-dependent hydrolases"/>
    <property type="match status" value="1"/>
</dbReference>
<dbReference type="GO" id="GO:0006147">
    <property type="term" value="P:guanine catabolic process"/>
    <property type="evidence" value="ECO:0007669"/>
    <property type="project" value="UniProtKB-UniPathway"/>
</dbReference>
<sequence length="946" mass="106513">MPSPSQEFNVFHGTVIHSLSPSDLEINENTVVIVNVATGKIVLMERKVDNLNEFLSGLGFLENKQYNVNVLKKDQFILPGFIDTHALIYRLPQHAPQFSYAATGMDLPLLDWLDTYTFPKEAEYAESEHAQNVYSKVVDRFLSCGTTTCSWFATIHLEASKILTDVIEEKGQRAYIGKVNMDQNSPDYYIEKTESSVQDTRTFIEYVQAKNNDLLTPIITPRFAISCTSPLLQALGDLAKEYQVPIQSHLCENVAEIEFTQSLFPNSVNYTAVYDDHGLLNDKTIMAHCVHMTEDELKLIKEREAGVSHCPNSNFNLQSGVADIRHYLDLDIKCSLGTDVAGGFATSILDAMRSAFTASNTVGILRSQYGNCSAKPYKALDAKELIYLATLGGAKVVGMEDKIGNFKVGKDFDALVVDASDDGPVRLFRHDGPWETLQKFLFTGDERCLSHVYVKGRRVAGWKQSDGADRAESLCRFCDCDMVAIIAALAATLYITGTIVWSLAFFSTFDDRFIQSLPRYKLVTEPVTSAFAENPFHIMVIKLVFIVLTKVFGGFRYSLAHLAYYIDILNTIAAFAVFWEQIQSKPYYEKELATRFANDNTGVPDITSLRQIKRLLHPVLKNDGIIIHPHITYATREEALDAIKQTNDYNQPRKMMLDVYTAVEKPPGLRPVLIHIHGGAWRMGSKNHLYPYENDLITEEKWIVVNIAYRLAPINAYPTHLKDVKRAIRWVKQCINNFGGDPNFIVLAGDSAGGHLAMMAAMTANQSQYQEGFEDVDTSVRGVVTFNGALRIHHDMFFAKKVAMMNEPINRAFLLDHSPVTYCEKAYQQGSLVPSLILMYHACTKSKLFTSMWPEDNVTPLSTQTAVENLPSSIDERVERRMNPRLRALSLRFRVVIMYSTLDGVLVRFLPTASFYHGAETSITRTILVWDSLLSDAKRESYRVVL</sequence>
<dbReference type="Gene3D" id="2.30.40.10">
    <property type="entry name" value="Urease, subunit C, domain 1"/>
    <property type="match status" value="1"/>
</dbReference>
<dbReference type="InterPro" id="IPR019826">
    <property type="entry name" value="Carboxylesterase_B_AS"/>
</dbReference>
<keyword evidence="17" id="KW-1185">Reference proteome</keyword>
<evidence type="ECO:0000256" key="1">
    <source>
        <dbReference type="ARBA" id="ARBA00001947"/>
    </source>
</evidence>
<comment type="pathway">
    <text evidence="2">Purine metabolism; guanine degradation; xanthine from guanine: step 1/1.</text>
</comment>
<evidence type="ECO:0000259" key="15">
    <source>
        <dbReference type="Pfam" id="PF20434"/>
    </source>
</evidence>
<organism evidence="16 17">
    <name type="scientific">Umbelopsis vinacea</name>
    <dbReference type="NCBI Taxonomy" id="44442"/>
    <lineage>
        <taxon>Eukaryota</taxon>
        <taxon>Fungi</taxon>
        <taxon>Fungi incertae sedis</taxon>
        <taxon>Mucoromycota</taxon>
        <taxon>Mucoromycotina</taxon>
        <taxon>Umbelopsidomycetes</taxon>
        <taxon>Umbelopsidales</taxon>
        <taxon>Umbelopsidaceae</taxon>
        <taxon>Umbelopsis</taxon>
    </lineage>
</organism>
<dbReference type="InterPro" id="IPR051607">
    <property type="entry name" value="Metallo-dep_hydrolases"/>
</dbReference>
<dbReference type="EC" id="3.5.4.3" evidence="4"/>
<accession>A0A8H7UHZ1</accession>
<protein>
    <recommendedName>
        <fullName evidence="10">Probable guanine deaminase</fullName>
        <ecNumber evidence="4">3.5.4.3</ecNumber>
    </recommendedName>
    <alternativeName>
        <fullName evidence="11">Guanine aminohydrolase</fullName>
    </alternativeName>
</protein>
<dbReference type="PANTHER" id="PTHR11271">
    <property type="entry name" value="GUANINE DEAMINASE"/>
    <property type="match status" value="1"/>
</dbReference>
<dbReference type="GO" id="GO:0008892">
    <property type="term" value="F:guanine deaminase activity"/>
    <property type="evidence" value="ECO:0007669"/>
    <property type="project" value="UniProtKB-EC"/>
</dbReference>
<evidence type="ECO:0000256" key="5">
    <source>
        <dbReference type="ARBA" id="ARBA00022723"/>
    </source>
</evidence>
<comment type="similarity">
    <text evidence="3">Belongs to the metallo-dependent hydrolases superfamily. ATZ/TRZ family.</text>
</comment>
<feature type="domain" description="BD-FAE-like" evidence="15">
    <location>
        <begin position="657"/>
        <end position="792"/>
    </location>
</feature>
<proteinExistence type="inferred from homology"/>
<evidence type="ECO:0000313" key="17">
    <source>
        <dbReference type="Proteomes" id="UP000612746"/>
    </source>
</evidence>
<reference evidence="16" key="1">
    <citation type="submission" date="2020-12" db="EMBL/GenBank/DDBJ databases">
        <title>Metabolic potential, ecology and presence of endohyphal bacteria is reflected in genomic diversity of Mucoromycotina.</title>
        <authorList>
            <person name="Muszewska A."/>
            <person name="Okrasinska A."/>
            <person name="Steczkiewicz K."/>
            <person name="Drgas O."/>
            <person name="Orlowska M."/>
            <person name="Perlinska-Lenart U."/>
            <person name="Aleksandrzak-Piekarczyk T."/>
            <person name="Szatraj K."/>
            <person name="Zielenkiewicz U."/>
            <person name="Pilsyk S."/>
            <person name="Malc E."/>
            <person name="Mieczkowski P."/>
            <person name="Kruszewska J.S."/>
            <person name="Biernat P."/>
            <person name="Pawlowska J."/>
        </authorList>
    </citation>
    <scope>NUCLEOTIDE SEQUENCE</scope>
    <source>
        <strain evidence="16">WA0000051536</strain>
    </source>
</reference>
<dbReference type="SUPFAM" id="SSF51556">
    <property type="entry name" value="Metallo-dependent hydrolases"/>
    <property type="match status" value="1"/>
</dbReference>
<comment type="function">
    <text evidence="9">Catalyzes the hydrolytic deamination of guanine, producing xanthine and ammonia.</text>
</comment>
<evidence type="ECO:0000256" key="11">
    <source>
        <dbReference type="ARBA" id="ARBA00083147"/>
    </source>
</evidence>
<dbReference type="FunFam" id="3.20.20.140:FF:000022">
    <property type="entry name" value="Guanine deaminase"/>
    <property type="match status" value="1"/>
</dbReference>
<keyword evidence="6" id="KW-0378">Hydrolase</keyword>
<evidence type="ECO:0000259" key="14">
    <source>
        <dbReference type="Pfam" id="PF01979"/>
    </source>
</evidence>
<keyword evidence="13" id="KW-1133">Transmembrane helix</keyword>
<dbReference type="EMBL" id="JAEPRA010000004">
    <property type="protein sequence ID" value="KAG2186561.1"/>
    <property type="molecule type" value="Genomic_DNA"/>
</dbReference>
<dbReference type="PANTHER" id="PTHR11271:SF6">
    <property type="entry name" value="GUANINE DEAMINASE"/>
    <property type="match status" value="1"/>
</dbReference>
<dbReference type="GO" id="GO:0008270">
    <property type="term" value="F:zinc ion binding"/>
    <property type="evidence" value="ECO:0007669"/>
    <property type="project" value="InterPro"/>
</dbReference>
<evidence type="ECO:0000256" key="2">
    <source>
        <dbReference type="ARBA" id="ARBA00004984"/>
    </source>
</evidence>
<dbReference type="InterPro" id="IPR006680">
    <property type="entry name" value="Amidohydro-rel"/>
</dbReference>